<dbReference type="Pfam" id="PF02852">
    <property type="entry name" value="Pyr_redox_dim"/>
    <property type="match status" value="1"/>
</dbReference>
<dbReference type="PRINTS" id="PR00411">
    <property type="entry name" value="PNDRDTASEI"/>
</dbReference>
<sequence length="468" mass="50775">MSRYDLLVIGTGPAGQKAAVQAAKLGKKVGIVERKVVVGGVCINTGTIPSKSLREAVLYLSGFRQRSIYGADYRLKTAITIEDLAFRTNHVIKNEIGIVENQMTRNRVDMIYGTASFVDSHRLRVTQAGGGSVEFEADFIVIAVGSEPAKPDDVPFDHESIIDTDELLTLKHIPQSIVIVGGGVIGTEYASMLAALGVPVILIDKRPRLLEFVDAEIIDALQQQMKEIGVTLYHNEEVVSIHKQQDGLIHVQLRHAGPIAAATLMYAIGRVGATQDLNLGAVGITPDARGRVSVNEHFQTAIPHIYAVGDVIGFPALASTSMQQGRHASCHAFGAPDGTDTELLPYGIYSIPEISMVGRNEEDLAKADIPYGIGIARYREIARGQIIGDETGLLKLLFHRQTRQLLGVHAIGEGATELIHIGQAVMAYRGQINYFVDTVFNYPTLAECYKVAALDGINRLPRPWVPVT</sequence>
<dbReference type="EC" id="1.6.1.1" evidence="4"/>
<dbReference type="GO" id="GO:0050660">
    <property type="term" value="F:flavin adenine dinucleotide binding"/>
    <property type="evidence" value="ECO:0007669"/>
    <property type="project" value="TreeGrafter"/>
</dbReference>
<feature type="domain" description="FAD/NAD(P)-binding" evidence="15">
    <location>
        <begin position="4"/>
        <end position="325"/>
    </location>
</feature>
<dbReference type="InterPro" id="IPR050151">
    <property type="entry name" value="Class-I_Pyr_Nuc-Dis_Oxidored"/>
</dbReference>
<feature type="domain" description="Pyridine nucleotide-disulphide oxidoreductase dimerisation" evidence="14">
    <location>
        <begin position="345"/>
        <end position="452"/>
    </location>
</feature>
<keyword evidence="11 13" id="KW-0520">NAD</keyword>
<dbReference type="FunFam" id="3.30.390.30:FF:000001">
    <property type="entry name" value="Dihydrolipoyl dehydrogenase"/>
    <property type="match status" value="1"/>
</dbReference>
<dbReference type="InterPro" id="IPR036188">
    <property type="entry name" value="FAD/NAD-bd_sf"/>
</dbReference>
<reference evidence="16 17" key="1">
    <citation type="submission" date="2017-03" db="EMBL/GenBank/DDBJ databases">
        <authorList>
            <person name="Afonso C.L."/>
            <person name="Miller P.J."/>
            <person name="Scott M.A."/>
            <person name="Spackman E."/>
            <person name="Goraichik I."/>
            <person name="Dimitrov K.M."/>
            <person name="Suarez D.L."/>
            <person name="Swayne D.E."/>
        </authorList>
    </citation>
    <scope>NUCLEOTIDE SEQUENCE [LARGE SCALE GENOMIC DNA]</scope>
    <source>
        <strain evidence="16">Genome sequencing of Nitrospira japonica strain NJ11</strain>
    </source>
</reference>
<comment type="similarity">
    <text evidence="3">Belongs to the class-I pyridine nucleotide-disulfide oxidoreductase family.</text>
</comment>
<evidence type="ECO:0000256" key="7">
    <source>
        <dbReference type="ARBA" id="ARBA00022630"/>
    </source>
</evidence>
<evidence type="ECO:0000256" key="11">
    <source>
        <dbReference type="ARBA" id="ARBA00023027"/>
    </source>
</evidence>
<feature type="binding site" evidence="13">
    <location>
        <position position="51"/>
    </location>
    <ligand>
        <name>FAD</name>
        <dbReference type="ChEBI" id="CHEBI:57692"/>
    </ligand>
</feature>
<evidence type="ECO:0000256" key="12">
    <source>
        <dbReference type="ARBA" id="ARBA00031183"/>
    </source>
</evidence>
<organism evidence="16 17">
    <name type="scientific">Nitrospira japonica</name>
    <dbReference type="NCBI Taxonomy" id="1325564"/>
    <lineage>
        <taxon>Bacteria</taxon>
        <taxon>Pseudomonadati</taxon>
        <taxon>Nitrospirota</taxon>
        <taxon>Nitrospiria</taxon>
        <taxon>Nitrospirales</taxon>
        <taxon>Nitrospiraceae</taxon>
        <taxon>Nitrospira</taxon>
    </lineage>
</organism>
<dbReference type="NCBIfam" id="NF003585">
    <property type="entry name" value="PRK05249.1"/>
    <property type="match status" value="1"/>
</dbReference>
<dbReference type="PRINTS" id="PR00368">
    <property type="entry name" value="FADPNR"/>
</dbReference>
<evidence type="ECO:0000256" key="13">
    <source>
        <dbReference type="PIRSR" id="PIRSR000350-3"/>
    </source>
</evidence>
<dbReference type="PANTHER" id="PTHR22912:SF93">
    <property type="entry name" value="SOLUBLE PYRIDINE NUCLEOTIDE TRANSHYDROGENASE"/>
    <property type="match status" value="1"/>
</dbReference>
<dbReference type="SUPFAM" id="SSF51905">
    <property type="entry name" value="FAD/NAD(P)-binding domain"/>
    <property type="match status" value="1"/>
</dbReference>
<keyword evidence="17" id="KW-1185">Reference proteome</keyword>
<dbReference type="Proteomes" id="UP000192042">
    <property type="component" value="Chromosome I"/>
</dbReference>
<evidence type="ECO:0000256" key="3">
    <source>
        <dbReference type="ARBA" id="ARBA00007532"/>
    </source>
</evidence>
<evidence type="ECO:0000259" key="14">
    <source>
        <dbReference type="Pfam" id="PF02852"/>
    </source>
</evidence>
<dbReference type="SUPFAM" id="SSF55424">
    <property type="entry name" value="FAD/NAD-linked reductases, dimerisation (C-terminal) domain"/>
    <property type="match status" value="1"/>
</dbReference>
<dbReference type="InterPro" id="IPR004099">
    <property type="entry name" value="Pyr_nucl-diS_OxRdtase_dimer"/>
</dbReference>
<evidence type="ECO:0000313" key="16">
    <source>
        <dbReference type="EMBL" id="SLM48351.1"/>
    </source>
</evidence>
<keyword evidence="10 16" id="KW-0560">Oxidoreductase</keyword>
<evidence type="ECO:0000256" key="10">
    <source>
        <dbReference type="ARBA" id="ARBA00023002"/>
    </source>
</evidence>
<protein>
    <recommendedName>
        <fullName evidence="5">Soluble pyridine nucleotide transhydrogenase</fullName>
        <ecNumber evidence="4">1.6.1.1</ecNumber>
    </recommendedName>
    <alternativeName>
        <fullName evidence="12">NAD(P)(+) transhydrogenase [B-specific]</fullName>
    </alternativeName>
</protein>
<dbReference type="PIRSF" id="PIRSF000350">
    <property type="entry name" value="Mercury_reductase_MerA"/>
    <property type="match status" value="1"/>
</dbReference>
<dbReference type="GO" id="GO:0004148">
    <property type="term" value="F:dihydrolipoyl dehydrogenase (NADH) activity"/>
    <property type="evidence" value="ECO:0007669"/>
    <property type="project" value="TreeGrafter"/>
</dbReference>
<dbReference type="InterPro" id="IPR016156">
    <property type="entry name" value="FAD/NAD-linked_Rdtase_dimer_sf"/>
</dbReference>
<accession>A0A1W1I5Y0</accession>
<evidence type="ECO:0000256" key="1">
    <source>
        <dbReference type="ARBA" id="ARBA00002842"/>
    </source>
</evidence>
<keyword evidence="9" id="KW-0521">NADP</keyword>
<evidence type="ECO:0000256" key="4">
    <source>
        <dbReference type="ARBA" id="ARBA00012772"/>
    </source>
</evidence>
<comment type="cofactor">
    <cofactor evidence="13">
        <name>FAD</name>
        <dbReference type="ChEBI" id="CHEBI:57692"/>
    </cofactor>
    <text evidence="13">Binds 1 FAD per subunit.</text>
</comment>
<dbReference type="Pfam" id="PF07992">
    <property type="entry name" value="Pyr_redox_2"/>
    <property type="match status" value="1"/>
</dbReference>
<evidence type="ECO:0000256" key="9">
    <source>
        <dbReference type="ARBA" id="ARBA00022857"/>
    </source>
</evidence>
<evidence type="ECO:0000259" key="15">
    <source>
        <dbReference type="Pfam" id="PF07992"/>
    </source>
</evidence>
<keyword evidence="6" id="KW-0963">Cytoplasm</keyword>
<dbReference type="Gene3D" id="3.50.50.60">
    <property type="entry name" value="FAD/NAD(P)-binding domain"/>
    <property type="match status" value="2"/>
</dbReference>
<name>A0A1W1I5Y0_9BACT</name>
<dbReference type="InterPro" id="IPR001100">
    <property type="entry name" value="Pyr_nuc-diS_OxRdtase"/>
</dbReference>
<dbReference type="GO" id="GO:0003957">
    <property type="term" value="F:NAD(P)+ transhydrogenase (Si-specific) activity"/>
    <property type="evidence" value="ECO:0007669"/>
    <property type="project" value="UniProtKB-EC"/>
</dbReference>
<dbReference type="EMBL" id="LT828648">
    <property type="protein sequence ID" value="SLM48351.1"/>
    <property type="molecule type" value="Genomic_DNA"/>
</dbReference>
<dbReference type="OrthoDB" id="9761158at2"/>
<feature type="binding site" evidence="13">
    <location>
        <position position="310"/>
    </location>
    <ligand>
        <name>FAD</name>
        <dbReference type="ChEBI" id="CHEBI:57692"/>
    </ligand>
</feature>
<gene>
    <name evidence="16" type="primary">sthA</name>
    <name evidence="16" type="ORF">NSJP_2179</name>
</gene>
<evidence type="ECO:0000256" key="6">
    <source>
        <dbReference type="ARBA" id="ARBA00022490"/>
    </source>
</evidence>
<evidence type="ECO:0000256" key="8">
    <source>
        <dbReference type="ARBA" id="ARBA00022827"/>
    </source>
</evidence>
<dbReference type="InterPro" id="IPR023753">
    <property type="entry name" value="FAD/NAD-binding_dom"/>
</dbReference>
<dbReference type="GO" id="GO:0005829">
    <property type="term" value="C:cytosol"/>
    <property type="evidence" value="ECO:0007669"/>
    <property type="project" value="TreeGrafter"/>
</dbReference>
<evidence type="ECO:0000313" key="17">
    <source>
        <dbReference type="Proteomes" id="UP000192042"/>
    </source>
</evidence>
<comment type="function">
    <text evidence="1">Conversion of NADPH, generated by peripheral catabolic pathways, to NADH, which can enter the respiratory chain for energy generation.</text>
</comment>
<dbReference type="GO" id="GO:0006103">
    <property type="term" value="P:2-oxoglutarate metabolic process"/>
    <property type="evidence" value="ECO:0007669"/>
    <property type="project" value="TreeGrafter"/>
</dbReference>
<keyword evidence="8 13" id="KW-0274">FAD</keyword>
<feature type="binding site" evidence="13">
    <location>
        <position position="269"/>
    </location>
    <ligand>
        <name>NAD(+)</name>
        <dbReference type="ChEBI" id="CHEBI:57540"/>
    </ligand>
</feature>
<evidence type="ECO:0000256" key="2">
    <source>
        <dbReference type="ARBA" id="ARBA00004496"/>
    </source>
</evidence>
<dbReference type="AlphaFoldDB" id="A0A1W1I5Y0"/>
<dbReference type="PANTHER" id="PTHR22912">
    <property type="entry name" value="DISULFIDE OXIDOREDUCTASE"/>
    <property type="match status" value="1"/>
</dbReference>
<evidence type="ECO:0000256" key="5">
    <source>
        <dbReference type="ARBA" id="ARBA00016603"/>
    </source>
</evidence>
<keyword evidence="7" id="KW-0285">Flavoprotein</keyword>
<dbReference type="RefSeq" id="WP_080886749.1">
    <property type="nucleotide sequence ID" value="NZ_LT828648.1"/>
</dbReference>
<feature type="binding site" evidence="13">
    <location>
        <begin position="181"/>
        <end position="188"/>
    </location>
    <ligand>
        <name>NAD(+)</name>
        <dbReference type="ChEBI" id="CHEBI:57540"/>
    </ligand>
</feature>
<dbReference type="KEGG" id="nja:NSJP_2179"/>
<keyword evidence="13" id="KW-0547">Nucleotide-binding</keyword>
<comment type="subcellular location">
    <subcellularLocation>
        <location evidence="2">Cytoplasm</location>
    </subcellularLocation>
</comment>
<proteinExistence type="inferred from homology"/>
<dbReference type="Gene3D" id="3.30.390.30">
    <property type="match status" value="1"/>
</dbReference>
<dbReference type="STRING" id="1325564.NSJP_2179"/>